<accession>A0ABV5JNR2</accession>
<evidence type="ECO:0000256" key="2">
    <source>
        <dbReference type="SAM" id="SignalP"/>
    </source>
</evidence>
<proteinExistence type="predicted"/>
<dbReference type="Proteomes" id="UP001589700">
    <property type="component" value="Unassembled WGS sequence"/>
</dbReference>
<comment type="caution">
    <text evidence="3">The sequence shown here is derived from an EMBL/GenBank/DDBJ whole genome shotgun (WGS) entry which is preliminary data.</text>
</comment>
<evidence type="ECO:0000313" key="3">
    <source>
        <dbReference type="EMBL" id="MFB9259351.1"/>
    </source>
</evidence>
<evidence type="ECO:0000313" key="4">
    <source>
        <dbReference type="Proteomes" id="UP001589700"/>
    </source>
</evidence>
<keyword evidence="4" id="KW-1185">Reference proteome</keyword>
<dbReference type="PANTHER" id="PTHR34853">
    <property type="match status" value="1"/>
</dbReference>
<dbReference type="InterPro" id="IPR029058">
    <property type="entry name" value="AB_hydrolase_fold"/>
</dbReference>
<feature type="signal peptide" evidence="2">
    <location>
        <begin position="1"/>
        <end position="21"/>
    </location>
</feature>
<evidence type="ECO:0000256" key="1">
    <source>
        <dbReference type="SAM" id="MobiDB-lite"/>
    </source>
</evidence>
<protein>
    <submittedName>
        <fullName evidence="3">Lipase family protein</fullName>
    </submittedName>
</protein>
<dbReference type="PANTHER" id="PTHR34853:SF1">
    <property type="entry name" value="LIPASE 5"/>
    <property type="match status" value="1"/>
</dbReference>
<dbReference type="EMBL" id="JBHMDY010000004">
    <property type="protein sequence ID" value="MFB9259351.1"/>
    <property type="molecule type" value="Genomic_DNA"/>
</dbReference>
<reference evidence="3 4" key="1">
    <citation type="submission" date="2024-09" db="EMBL/GenBank/DDBJ databases">
        <authorList>
            <person name="Sun Q."/>
            <person name="Mori K."/>
        </authorList>
    </citation>
    <scope>NUCLEOTIDE SEQUENCE [LARGE SCALE GENOMIC DNA]</scope>
    <source>
        <strain evidence="3 4">CCM 7659</strain>
    </source>
</reference>
<dbReference type="InterPro" id="IPR005152">
    <property type="entry name" value="Lipase_secreted"/>
</dbReference>
<dbReference type="RefSeq" id="WP_182633280.1">
    <property type="nucleotide sequence ID" value="NZ_JAALDM010000260.1"/>
</dbReference>
<sequence length="484" mass="51195">MIAATLAAVVVGAGLAAPALAQPVAAQPVAGQPLAAKPAPDAVSADATGTGTSTDTGTEWTRPFVPPELREVLNPFAVSMLADSVPASPAENAEGLWGQAGPFYDEPPIDDSMPMGHLLNSEPFEVIYNGIKPAHIRAWRTMYVTEDVAGNRVISTGVIMVPDDGRDDASRPVVAYQQINDSAGAKCHPSSQWTGGDFMDFSSIAALGPLAQFLGEGAAVVISDVGNDADPGVHTVFAGRYAGMALLNGLRAAYDVPGAGVNPNNDVGVFGVAGGGVGAAFAIEYQPWYAPEIPVTATLLEAMAVDQRTFIDFADGHLGSGFVLATLVGLEPQYPEMRLNDKLNPAGRFLADIFRDACQTPFYYLTPFLPQHTLFTSGIPPADEPDFQHVFRDNSLGISNPTANPALRPPGKVLVTSCAADDSIMVVTPAQDARNLVDSYRAQGVDVHYHGLDCGPGVMITDLYRWMTELFGMHAVNWLMDEIR</sequence>
<feature type="chain" id="PRO_5047498747" evidence="2">
    <location>
        <begin position="22"/>
        <end position="484"/>
    </location>
</feature>
<organism evidence="3 4">
    <name type="scientific">Dietzia aerolata</name>
    <dbReference type="NCBI Taxonomy" id="595984"/>
    <lineage>
        <taxon>Bacteria</taxon>
        <taxon>Bacillati</taxon>
        <taxon>Actinomycetota</taxon>
        <taxon>Actinomycetes</taxon>
        <taxon>Mycobacteriales</taxon>
        <taxon>Dietziaceae</taxon>
        <taxon>Dietzia</taxon>
    </lineage>
</organism>
<dbReference type="Gene3D" id="1.10.260.130">
    <property type="match status" value="1"/>
</dbReference>
<dbReference type="Pfam" id="PF03583">
    <property type="entry name" value="LIP"/>
    <property type="match status" value="1"/>
</dbReference>
<feature type="compositionally biased region" description="Low complexity" evidence="1">
    <location>
        <begin position="44"/>
        <end position="58"/>
    </location>
</feature>
<name>A0ABV5JNR2_9ACTN</name>
<keyword evidence="2" id="KW-0732">Signal</keyword>
<gene>
    <name evidence="3" type="ORF">ACFFVD_05995</name>
</gene>
<dbReference type="Gene3D" id="3.40.50.1820">
    <property type="entry name" value="alpha/beta hydrolase"/>
    <property type="match status" value="1"/>
</dbReference>
<feature type="region of interest" description="Disordered" evidence="1">
    <location>
        <begin position="34"/>
        <end position="63"/>
    </location>
</feature>